<dbReference type="Gene3D" id="3.30.200.20">
    <property type="entry name" value="Phosphorylase Kinase, domain 1"/>
    <property type="match status" value="1"/>
</dbReference>
<comment type="caution">
    <text evidence="4">The sequence shown here is derived from an EMBL/GenBank/DDBJ whole genome shotgun (WGS) entry which is preliminary data.</text>
</comment>
<reference evidence="4" key="2">
    <citation type="submission" date="2023-06" db="EMBL/GenBank/DDBJ databases">
        <authorList>
            <person name="Swenson N.G."/>
            <person name="Wegrzyn J.L."/>
            <person name="Mcevoy S.L."/>
        </authorList>
    </citation>
    <scope>NUCLEOTIDE SEQUENCE</scope>
    <source>
        <strain evidence="4">NS2018</strain>
        <tissue evidence="4">Leaf</tissue>
    </source>
</reference>
<evidence type="ECO:0000256" key="1">
    <source>
        <dbReference type="ARBA" id="ARBA00022741"/>
    </source>
</evidence>
<accession>A0AA39T732</accession>
<dbReference type="PANTHER" id="PTHR27005">
    <property type="entry name" value="WALL-ASSOCIATED RECEPTOR KINASE-LIKE 21"/>
    <property type="match status" value="1"/>
</dbReference>
<dbReference type="GO" id="GO:0007166">
    <property type="term" value="P:cell surface receptor signaling pathway"/>
    <property type="evidence" value="ECO:0007669"/>
    <property type="project" value="InterPro"/>
</dbReference>
<dbReference type="InterPro" id="IPR011009">
    <property type="entry name" value="Kinase-like_dom_sf"/>
</dbReference>
<organism evidence="4 5">
    <name type="scientific">Acer saccharum</name>
    <name type="common">Sugar maple</name>
    <dbReference type="NCBI Taxonomy" id="4024"/>
    <lineage>
        <taxon>Eukaryota</taxon>
        <taxon>Viridiplantae</taxon>
        <taxon>Streptophyta</taxon>
        <taxon>Embryophyta</taxon>
        <taxon>Tracheophyta</taxon>
        <taxon>Spermatophyta</taxon>
        <taxon>Magnoliopsida</taxon>
        <taxon>eudicotyledons</taxon>
        <taxon>Gunneridae</taxon>
        <taxon>Pentapetalae</taxon>
        <taxon>rosids</taxon>
        <taxon>malvids</taxon>
        <taxon>Sapindales</taxon>
        <taxon>Sapindaceae</taxon>
        <taxon>Hippocastanoideae</taxon>
        <taxon>Acereae</taxon>
        <taxon>Acer</taxon>
    </lineage>
</organism>
<feature type="domain" description="Protein kinase" evidence="3">
    <location>
        <begin position="57"/>
        <end position="340"/>
    </location>
</feature>
<dbReference type="AlphaFoldDB" id="A0AA39T732"/>
<dbReference type="PROSITE" id="PS50011">
    <property type="entry name" value="PROTEIN_KINASE_DOM"/>
    <property type="match status" value="1"/>
</dbReference>
<proteinExistence type="predicted"/>
<dbReference type="Gene3D" id="1.10.510.10">
    <property type="entry name" value="Transferase(Phosphotransferase) domain 1"/>
    <property type="match status" value="1"/>
</dbReference>
<evidence type="ECO:0000256" key="2">
    <source>
        <dbReference type="ARBA" id="ARBA00022840"/>
    </source>
</evidence>
<reference evidence="4" key="1">
    <citation type="journal article" date="2022" name="Plant J.">
        <title>Strategies of tolerance reflected in two North American maple genomes.</title>
        <authorList>
            <person name="McEvoy S.L."/>
            <person name="Sezen U.U."/>
            <person name="Trouern-Trend A."/>
            <person name="McMahon S.M."/>
            <person name="Schaberg P.G."/>
            <person name="Yang J."/>
            <person name="Wegrzyn J.L."/>
            <person name="Swenson N.G."/>
        </authorList>
    </citation>
    <scope>NUCLEOTIDE SEQUENCE</scope>
    <source>
        <strain evidence="4">NS2018</strain>
    </source>
</reference>
<dbReference type="Pfam" id="PF00069">
    <property type="entry name" value="Pkinase"/>
    <property type="match status" value="1"/>
</dbReference>
<gene>
    <name evidence="4" type="ORF">LWI29_032692</name>
</gene>
<name>A0AA39T732_ACESA</name>
<dbReference type="GO" id="GO:0005886">
    <property type="term" value="C:plasma membrane"/>
    <property type="evidence" value="ECO:0007669"/>
    <property type="project" value="TreeGrafter"/>
</dbReference>
<dbReference type="InterPro" id="IPR045274">
    <property type="entry name" value="WAK-like"/>
</dbReference>
<evidence type="ECO:0000259" key="3">
    <source>
        <dbReference type="PROSITE" id="PS50011"/>
    </source>
</evidence>
<keyword evidence="5" id="KW-1185">Reference proteome</keyword>
<dbReference type="PANTHER" id="PTHR27005:SF466">
    <property type="entry name" value="NON-FUNCTIONAL PSEUDOKINASE ZED1-LIKE"/>
    <property type="match status" value="1"/>
</dbReference>
<dbReference type="GO" id="GO:0004674">
    <property type="term" value="F:protein serine/threonine kinase activity"/>
    <property type="evidence" value="ECO:0007669"/>
    <property type="project" value="TreeGrafter"/>
</dbReference>
<evidence type="ECO:0000313" key="4">
    <source>
        <dbReference type="EMBL" id="KAK0602372.1"/>
    </source>
</evidence>
<sequence>MCSILRKSKHPKKADETTFMMRNGEILLEKLIASSKGKYNPIRSFSVEEVKTATNNFKVQNVITKDSLNEFYKGFLHDRQMSVMKYSDNSLDAYEYCLTNVVFAAQMRHKNVLKLIGCCLETQTPILVFESVKDGSLADRIHRHNKPNFEPLLWTCRLKIAMEIANSIAYLHVGFPRPIVFRNIKLSNILFDEEHVTKLFDLSLSVSIPEDKTYINDMVVGTFGYLAPEYLTSSCCDERCDVFSFGALLLELLTGQRITDRFSSEMGDEEYYLRDHVKKHIENNRFKEIVDPVIVGDGLCNDKEQQLQAFTDLAIECSSKSPTNRPTMVDVAKQIRQLYLSCNS</sequence>
<protein>
    <recommendedName>
        <fullName evidence="3">Protein kinase domain-containing protein</fullName>
    </recommendedName>
</protein>
<keyword evidence="1" id="KW-0547">Nucleotide-binding</keyword>
<dbReference type="EMBL" id="JAUESC010000003">
    <property type="protein sequence ID" value="KAK0602372.1"/>
    <property type="molecule type" value="Genomic_DNA"/>
</dbReference>
<dbReference type="InterPro" id="IPR000719">
    <property type="entry name" value="Prot_kinase_dom"/>
</dbReference>
<evidence type="ECO:0000313" key="5">
    <source>
        <dbReference type="Proteomes" id="UP001168877"/>
    </source>
</evidence>
<dbReference type="GO" id="GO:0005524">
    <property type="term" value="F:ATP binding"/>
    <property type="evidence" value="ECO:0007669"/>
    <property type="project" value="UniProtKB-KW"/>
</dbReference>
<dbReference type="SUPFAM" id="SSF56112">
    <property type="entry name" value="Protein kinase-like (PK-like)"/>
    <property type="match status" value="1"/>
</dbReference>
<keyword evidence="2" id="KW-0067">ATP-binding</keyword>
<dbReference type="Proteomes" id="UP001168877">
    <property type="component" value="Unassembled WGS sequence"/>
</dbReference>